<feature type="non-terminal residue" evidence="1">
    <location>
        <position position="1"/>
    </location>
</feature>
<reference evidence="1" key="1">
    <citation type="submission" date="2018-05" db="EMBL/GenBank/DDBJ databases">
        <authorList>
            <person name="Ashton P.M."/>
            <person name="Dallman T."/>
            <person name="Nair S."/>
            <person name="De Pinna E."/>
            <person name="Peters T."/>
            <person name="Grant K."/>
        </authorList>
    </citation>
    <scope>NUCLEOTIDE SEQUENCE [LARGE SCALE GENOMIC DNA]</scope>
    <source>
        <strain evidence="1">397720</strain>
    </source>
</reference>
<dbReference type="Proteomes" id="UP000839563">
    <property type="component" value="Unassembled WGS sequence"/>
</dbReference>
<dbReference type="EMBL" id="AAAAHL010000222">
    <property type="protein sequence ID" value="EAA0484300.1"/>
    <property type="molecule type" value="Genomic_DNA"/>
</dbReference>
<gene>
    <name evidence="1" type="ORF">DK174_21115</name>
</gene>
<comment type="caution">
    <text evidence="1">The sequence shown here is derived from an EMBL/GenBank/DDBJ whole genome shotgun (WGS) entry which is preliminary data.</text>
</comment>
<accession>A0A3T2V0Y0</accession>
<dbReference type="InterPro" id="IPR024291">
    <property type="entry name" value="DUF3829"/>
</dbReference>
<proteinExistence type="predicted"/>
<organism evidence="1">
    <name type="scientific">Shigella flexneri</name>
    <dbReference type="NCBI Taxonomy" id="623"/>
    <lineage>
        <taxon>Bacteria</taxon>
        <taxon>Pseudomonadati</taxon>
        <taxon>Pseudomonadota</taxon>
        <taxon>Gammaproteobacteria</taxon>
        <taxon>Enterobacterales</taxon>
        <taxon>Enterobacteriaceae</taxon>
        <taxon>Shigella</taxon>
    </lineage>
</organism>
<evidence type="ECO:0000313" key="1">
    <source>
        <dbReference type="EMBL" id="EAA0484300.1"/>
    </source>
</evidence>
<protein>
    <submittedName>
        <fullName evidence="1">Uncharacterized protein</fullName>
    </submittedName>
</protein>
<name>A0A3T2V0Y0_SHIFL</name>
<sequence length="39" mass="4741">SDWDKEQLQDANSSWMVEDSFPRALREYNEMVDDYNSLR</sequence>
<dbReference type="Pfam" id="PF12889">
    <property type="entry name" value="DUF3829"/>
    <property type="match status" value="1"/>
</dbReference>
<dbReference type="AlphaFoldDB" id="A0A3T2V0Y0"/>